<accession>A0A2H3EW33</accession>
<dbReference type="AlphaFoldDB" id="A0A2H3EW33"/>
<organism evidence="2 3">
    <name type="scientific">Armillaria gallica</name>
    <name type="common">Bulbous honey fungus</name>
    <name type="synonym">Armillaria bulbosa</name>
    <dbReference type="NCBI Taxonomy" id="47427"/>
    <lineage>
        <taxon>Eukaryota</taxon>
        <taxon>Fungi</taxon>
        <taxon>Dikarya</taxon>
        <taxon>Basidiomycota</taxon>
        <taxon>Agaricomycotina</taxon>
        <taxon>Agaricomycetes</taxon>
        <taxon>Agaricomycetidae</taxon>
        <taxon>Agaricales</taxon>
        <taxon>Marasmiineae</taxon>
        <taxon>Physalacriaceae</taxon>
        <taxon>Armillaria</taxon>
    </lineage>
</organism>
<dbReference type="InParanoid" id="A0A2H3EW33"/>
<evidence type="ECO:0000313" key="3">
    <source>
        <dbReference type="Proteomes" id="UP000217790"/>
    </source>
</evidence>
<evidence type="ECO:0008006" key="4">
    <source>
        <dbReference type="Google" id="ProtNLM"/>
    </source>
</evidence>
<dbReference type="Proteomes" id="UP000217790">
    <property type="component" value="Unassembled WGS sequence"/>
</dbReference>
<feature type="signal peptide" evidence="1">
    <location>
        <begin position="1"/>
        <end position="36"/>
    </location>
</feature>
<sequence>MTAESITRVKMGVLRRLVSLLLACPLGPKLVNTATASPGSPNTTGMFSTRESLLSSHWEHQCSVRRSINSRIEKATIVLNSRCHVNASSCAANPLLVSRRKRRDTDSYTARMCRKHSCVYWLNNRRSKVAVHLFHPILPSRFPVVHMACLVLIEPRF</sequence>
<dbReference type="EMBL" id="KZ293644">
    <property type="protein sequence ID" value="PBL04518.1"/>
    <property type="molecule type" value="Genomic_DNA"/>
</dbReference>
<evidence type="ECO:0000256" key="1">
    <source>
        <dbReference type="SAM" id="SignalP"/>
    </source>
</evidence>
<name>A0A2H3EW33_ARMGA</name>
<feature type="chain" id="PRO_5013803286" description="Secreted protein" evidence="1">
    <location>
        <begin position="37"/>
        <end position="157"/>
    </location>
</feature>
<protein>
    <recommendedName>
        <fullName evidence="4">Secreted protein</fullName>
    </recommendedName>
</protein>
<keyword evidence="1" id="KW-0732">Signal</keyword>
<evidence type="ECO:0000313" key="2">
    <source>
        <dbReference type="EMBL" id="PBL04518.1"/>
    </source>
</evidence>
<keyword evidence="3" id="KW-1185">Reference proteome</keyword>
<proteinExistence type="predicted"/>
<reference evidence="3" key="1">
    <citation type="journal article" date="2017" name="Nat. Ecol. Evol.">
        <title>Genome expansion and lineage-specific genetic innovations in the forest pathogenic fungi Armillaria.</title>
        <authorList>
            <person name="Sipos G."/>
            <person name="Prasanna A.N."/>
            <person name="Walter M.C."/>
            <person name="O'Connor E."/>
            <person name="Balint B."/>
            <person name="Krizsan K."/>
            <person name="Kiss B."/>
            <person name="Hess J."/>
            <person name="Varga T."/>
            <person name="Slot J."/>
            <person name="Riley R."/>
            <person name="Boka B."/>
            <person name="Rigling D."/>
            <person name="Barry K."/>
            <person name="Lee J."/>
            <person name="Mihaltcheva S."/>
            <person name="LaButti K."/>
            <person name="Lipzen A."/>
            <person name="Waldron R."/>
            <person name="Moloney N.M."/>
            <person name="Sperisen C."/>
            <person name="Kredics L."/>
            <person name="Vagvoelgyi C."/>
            <person name="Patrignani A."/>
            <person name="Fitzpatrick D."/>
            <person name="Nagy I."/>
            <person name="Doyle S."/>
            <person name="Anderson J.B."/>
            <person name="Grigoriev I.V."/>
            <person name="Gueldener U."/>
            <person name="Muensterkoetter M."/>
            <person name="Nagy L.G."/>
        </authorList>
    </citation>
    <scope>NUCLEOTIDE SEQUENCE [LARGE SCALE GENOMIC DNA]</scope>
    <source>
        <strain evidence="3">Ar21-2</strain>
    </source>
</reference>
<gene>
    <name evidence="2" type="ORF">ARMGADRAFT_56076</name>
</gene>